<feature type="region of interest" description="Disordered" evidence="2">
    <location>
        <begin position="1082"/>
        <end position="1101"/>
    </location>
</feature>
<dbReference type="VEuPathDB" id="PlasmoDB:PY17X_0712000"/>
<sequence length="1210" mass="143034">MILEIIPLYSYNFYSTLLIIKNIFYSDEKHEGDNGGNISIGDEGRNIIETDKIKNNNFLNDEYNNSEKENKYTKSYNYNYINNKNNFYADKKNENIYILINCGWDDNFCLDDIKNIIKVCEYVDIVFITNHGLNYVGCLPIIYQEFSKLNKKVPIICHEYTKSYSRYILLSYIKCIYNCEILKIFSEKEYINLINDIYQNISELEYKEYYTYKKNILYEKESKKKNSIFILPIYFINNGNNIGSSGIVIKLFNYKILYSINSNIVDYSFIEKSDIINQSNIFTFIGNFMYTNKNYNKMIEIRNIINIVNLTMNNLGCVFFPIDIDNIFFDLLFHINALIELNSQRYVILFLCPYAENLVRLLCTSMSYMNKHIKNNFHKNRVNLFKIKNLICLKDYNDFKKYEDGYYILFSFPSNINNDTSKRILSSFLTNKKNVLILTKKNKKNKKNKNNSICSDICDHYYRNKKSEKNEKSEKSEKNEKNNFNFSYTKNVKVDDDALYEIYLKEKNNIENYILKNINETKKKKKKKKEIQDNNGQEKKHKKQNKNLIFESNEEMIFIKKKTKKQKNKKKQTHTITQTGNNYLDNIQKDKSSNMFLKKENLKEESFFEFFKKKKKKDKQKNVNTDPSESSASTEPEEEEEEEEEEENEEDENEEDEDDDEDGDDDEDDDEDGDDDEDDDDDDDEEEDEEDAGNDDDEKFGENFDSYKQAKSEIRIKRELNSDEDKYLNKGHKFLSNKIKVEKIKAEKIKAEKIKAEKIKVEKSDSDISNSSQKDDEQNWENKFIKYNNEKKKPKKLYTNLVGHNQYSGMSGMSDMSNTSIISKKNSWKNKLLKYFKTIPTISKEETVSIQINCKIKIFDIEYIINQNTIKTILFYLNPKHFVLLPSCDSYSSFNFEMLFYSSIKNLTKIHTFYYPSYTDTIKENIKNLLYERYFFRNALSIDSVKIPLNLPYENVYIKNIYTLINSMIPETNNINVFKAKVSITPSNQRDPNLPPNQRSKRFINEHSTFWNEYKGSEYTLSVIEENEDIEKVGIFSKSIQNKRDDNKIEEEKNKENSDENDEKIKKDQNTKFFNYYINDDEIENKSDGSSDDTSSLSSQNEEDLYIQNKINDEKKLKGDIYIGDVSIKNLLTNINKFPNIGLNFVNENQIILNGKASIKKENIITLNQNEETHLSTNSNNTVWRIESSLDPSFYFIRNALKDLHNNMSI</sequence>
<name>A0A4V0KJP3_PLAYE</name>
<keyword evidence="1" id="KW-0507">mRNA processing</keyword>
<dbReference type="GO" id="GO:0005847">
    <property type="term" value="C:mRNA cleavage and polyadenylation specificity factor complex"/>
    <property type="evidence" value="ECO:0007669"/>
    <property type="project" value="InterPro"/>
</dbReference>
<feature type="region of interest" description="Disordered" evidence="2">
    <location>
        <begin position="521"/>
        <end position="587"/>
    </location>
</feature>
<feature type="compositionally biased region" description="Basic residues" evidence="2">
    <location>
        <begin position="559"/>
        <end position="573"/>
    </location>
</feature>
<organism evidence="4 5">
    <name type="scientific">Plasmodium yoelii</name>
    <dbReference type="NCBI Taxonomy" id="5861"/>
    <lineage>
        <taxon>Eukaryota</taxon>
        <taxon>Sar</taxon>
        <taxon>Alveolata</taxon>
        <taxon>Apicomplexa</taxon>
        <taxon>Aconoidasida</taxon>
        <taxon>Haemosporida</taxon>
        <taxon>Plasmodiidae</taxon>
        <taxon>Plasmodium</taxon>
        <taxon>Plasmodium (Vinckeia)</taxon>
    </lineage>
</organism>
<dbReference type="RefSeq" id="XP_022811795.1">
    <property type="nucleotide sequence ID" value="XM_022955527.1"/>
</dbReference>
<feature type="domain" description="Beta-Casp" evidence="3">
    <location>
        <begin position="328"/>
        <end position="457"/>
    </location>
</feature>
<feature type="compositionally biased region" description="Acidic residues" evidence="2">
    <location>
        <begin position="635"/>
        <end position="699"/>
    </location>
</feature>
<evidence type="ECO:0000313" key="5">
    <source>
        <dbReference type="Proteomes" id="UP000072874"/>
    </source>
</evidence>
<dbReference type="InterPro" id="IPR036866">
    <property type="entry name" value="RibonucZ/Hydroxyglut_hydro"/>
</dbReference>
<dbReference type="KEGG" id="pyo:PY17X_0712000"/>
<dbReference type="PANTHER" id="PTHR45922:SF1">
    <property type="entry name" value="CLEAVAGE AND POLYADENYLATION SPECIFICITY FACTOR SUBUNIT 2"/>
    <property type="match status" value="1"/>
</dbReference>
<dbReference type="OrthoDB" id="64353at2759"/>
<evidence type="ECO:0000256" key="1">
    <source>
        <dbReference type="RuleBase" id="RU365006"/>
    </source>
</evidence>
<keyword evidence="1" id="KW-0539">Nucleus</keyword>
<dbReference type="EMBL" id="LM993661">
    <property type="protein sequence ID" value="VTZ76419.1"/>
    <property type="molecule type" value="Genomic_DNA"/>
</dbReference>
<dbReference type="SUPFAM" id="SSF56281">
    <property type="entry name" value="Metallo-hydrolase/oxidoreductase"/>
    <property type="match status" value="1"/>
</dbReference>
<dbReference type="Pfam" id="PF16661">
    <property type="entry name" value="Lactamase_B_6"/>
    <property type="match status" value="1"/>
</dbReference>
<dbReference type="VEuPathDB" id="PlasmoDB:Py17XNL_000704208"/>
<comment type="similarity">
    <text evidence="1">Belongs to the metallo-beta-lactamase superfamily. RNA-metabolizing metallo-beta-lactamase-like family. CPSF2/YSH1 subfamily.</text>
</comment>
<dbReference type="OMA" id="ICHEYVK"/>
<feature type="compositionally biased region" description="Polar residues" evidence="2">
    <location>
        <begin position="622"/>
        <end position="634"/>
    </location>
</feature>
<keyword evidence="1" id="KW-0694">RNA-binding</keyword>
<dbReference type="VEuPathDB" id="PlasmoDB:PYYM_0711900"/>
<dbReference type="InterPro" id="IPR027075">
    <property type="entry name" value="CPSF2"/>
</dbReference>
<dbReference type="InterPro" id="IPR022712">
    <property type="entry name" value="Beta_Casp"/>
</dbReference>
<feature type="region of interest" description="Disordered" evidence="2">
    <location>
        <begin position="1044"/>
        <end position="1066"/>
    </location>
</feature>
<reference evidence="4 5" key="1">
    <citation type="journal article" date="2014" name="BMC Biol.">
        <title>A comprehensive evaluation of rodent malaria parasite genomes and gene expression.</title>
        <authorList>
            <person name="Otto T.D."/>
            <person name="Bohme U."/>
            <person name="Jackson A.P."/>
            <person name="Hunt M."/>
            <person name="Franke-Fayard B."/>
            <person name="Hoeijmakers W.A."/>
            <person name="Religa A.A."/>
            <person name="Robertson L."/>
            <person name="Sanders M."/>
            <person name="Ogun S.A."/>
            <person name="Cunningham D."/>
            <person name="Erhart A."/>
            <person name="Billker O."/>
            <person name="Khan S.M."/>
            <person name="Stunnenberg H.G."/>
            <person name="Langhorne J."/>
            <person name="Holder A.A."/>
            <person name="Waters A.P."/>
            <person name="Newbold C.I."/>
            <person name="Pain A."/>
            <person name="Berriman M."/>
            <person name="Janse C.J."/>
        </authorList>
    </citation>
    <scope>NUCLEOTIDE SEQUENCE [LARGE SCALE GENOMIC DNA]</scope>
    <source>
        <strain evidence="4 5">17X</strain>
    </source>
</reference>
<accession>A0A4V0KJP3</accession>
<dbReference type="VEuPathDB" id="PlasmoDB:PY06156"/>
<dbReference type="AlphaFoldDB" id="A0A4V0KJP3"/>
<comment type="subcellular location">
    <subcellularLocation>
        <location evidence="1">Nucleus</location>
    </subcellularLocation>
</comment>
<evidence type="ECO:0000313" key="4">
    <source>
        <dbReference type="EMBL" id="VTZ76419.1"/>
    </source>
</evidence>
<dbReference type="Gene3D" id="3.60.15.10">
    <property type="entry name" value="Ribonuclease Z/Hydroxyacylglutathione hydrolase-like"/>
    <property type="match status" value="1"/>
</dbReference>
<proteinExistence type="inferred from homology"/>
<evidence type="ECO:0000256" key="2">
    <source>
        <dbReference type="SAM" id="MobiDB-lite"/>
    </source>
</evidence>
<dbReference type="InterPro" id="IPR001279">
    <property type="entry name" value="Metallo-B-lactamas"/>
</dbReference>
<feature type="region of interest" description="Disordered" evidence="2">
    <location>
        <begin position="616"/>
        <end position="712"/>
    </location>
</feature>
<dbReference type="GO" id="GO:0006398">
    <property type="term" value="P:mRNA 3'-end processing by stem-loop binding and cleavage"/>
    <property type="evidence" value="ECO:0007669"/>
    <property type="project" value="InterPro"/>
</dbReference>
<dbReference type="GO" id="GO:0003723">
    <property type="term" value="F:RNA binding"/>
    <property type="evidence" value="ECO:0007669"/>
    <property type="project" value="UniProtKB-KW"/>
</dbReference>
<dbReference type="GeneID" id="3792092"/>
<dbReference type="Proteomes" id="UP000072874">
    <property type="component" value="Chromosome 7"/>
</dbReference>
<protein>
    <recommendedName>
        <fullName evidence="1">Cleavage and polyadenylation specificity factor subunit 2</fullName>
    </recommendedName>
    <alternativeName>
        <fullName evidence="1">Cleavage and polyadenylation specificity factor 100 kDa subunit</fullName>
    </alternativeName>
</protein>
<gene>
    <name evidence="4" type="ORF">PY17X_0712000</name>
</gene>
<evidence type="ECO:0000259" key="3">
    <source>
        <dbReference type="SMART" id="SM01027"/>
    </source>
</evidence>
<dbReference type="PANTHER" id="PTHR45922">
    <property type="entry name" value="CLEAVAGE AND POLYADENYLATION SPECIFICITY FACTOR SUBUNIT 2"/>
    <property type="match status" value="1"/>
</dbReference>
<dbReference type="SMART" id="SM01027">
    <property type="entry name" value="Beta-Casp"/>
    <property type="match status" value="1"/>
</dbReference>